<dbReference type="Pfam" id="PF01494">
    <property type="entry name" value="FAD_binding_3"/>
    <property type="match status" value="2"/>
</dbReference>
<dbReference type="InterPro" id="IPR002938">
    <property type="entry name" value="FAD-bd"/>
</dbReference>
<comment type="similarity">
    <text evidence="1">Belongs to the PheA/TfdB FAD monooxygenase family.</text>
</comment>
<sequence length="597" mass="65767">MPTTVVPETKVDVLVIGAGPAGLMCANALAKAGVNVRIVDQRPSKVAAGQADGIQPRTIEVFQSYGLADRLLKEGNEMHVAAFYNPGPNGGIELTDRVPDVTAPTARYPFEVTLHQGAIENIFLDSMKEMGVQVSRPMVPTQLDLDPAKLGDPNAYAARVVLKHLEPLEDGPSTEVVHAKFVVGTDGAHSWVRKRFDIAMEGSQTDYVWGVVDMIPQTDFPDIRHKTAIHSENGSCMIIPREGDMIRLYIQLEGKDAVDAVSGRVDMKRMGPHQLLEVASKSMRPYIFKTPNEFDWWTIYIIGQRVASQFSVDERVFIAGDACHTHSPKAGQGMNASMNDSHNLGESTIRLSRIISSSLVLYAAWKLVYVLRGWAGISLLKTYELERRKYAQDLIDFDVKFSGLFSGKPRTEINQNGVSHEDFPSGVPNVRRVHERDRDPLRRVGDREVLVRAADGRPIELQDMLPSNALFKLLVFTGDTATAGKSLDGVAKDVTALVQKFGTKVEVVTIVSATTLDKVSWRLQFWLMGWAEYLGFKGCCPTRRICGGHRAGNAYEAYGIDPRAGATVCVRPDGYVGMVTPLEELDTIAGYFESFLA</sequence>
<evidence type="ECO:0000256" key="4">
    <source>
        <dbReference type="ARBA" id="ARBA00023002"/>
    </source>
</evidence>
<evidence type="ECO:0000256" key="2">
    <source>
        <dbReference type="ARBA" id="ARBA00022630"/>
    </source>
</evidence>
<dbReference type="SUPFAM" id="SSF52833">
    <property type="entry name" value="Thioredoxin-like"/>
    <property type="match status" value="1"/>
</dbReference>
<keyword evidence="2" id="KW-0285">Flavoprotein</keyword>
<feature type="domain" description="FAD-binding" evidence="5">
    <location>
        <begin position="10"/>
        <end position="346"/>
    </location>
</feature>
<dbReference type="AlphaFoldDB" id="A0A8H7DC72"/>
<dbReference type="SUPFAM" id="SSF54373">
    <property type="entry name" value="FAD-linked reductases, C-terminal domain"/>
    <property type="match status" value="1"/>
</dbReference>
<evidence type="ECO:0000256" key="1">
    <source>
        <dbReference type="ARBA" id="ARBA00007801"/>
    </source>
</evidence>
<dbReference type="InterPro" id="IPR050641">
    <property type="entry name" value="RIFMO-like"/>
</dbReference>
<evidence type="ECO:0000313" key="8">
    <source>
        <dbReference type="Proteomes" id="UP000620124"/>
    </source>
</evidence>
<dbReference type="InterPro" id="IPR038220">
    <property type="entry name" value="PHOX_C_sf"/>
</dbReference>
<comment type="caution">
    <text evidence="7">The sequence shown here is derived from an EMBL/GenBank/DDBJ whole genome shotgun (WGS) entry which is preliminary data.</text>
</comment>
<keyword evidence="8" id="KW-1185">Reference proteome</keyword>
<feature type="domain" description="FAD-binding" evidence="5">
    <location>
        <begin position="362"/>
        <end position="397"/>
    </location>
</feature>
<keyword evidence="4" id="KW-0560">Oxidoreductase</keyword>
<dbReference type="GO" id="GO:0016709">
    <property type="term" value="F:oxidoreductase activity, acting on paired donors, with incorporation or reduction of molecular oxygen, NAD(P)H as one donor, and incorporation of one atom of oxygen"/>
    <property type="evidence" value="ECO:0007669"/>
    <property type="project" value="UniProtKB-ARBA"/>
</dbReference>
<dbReference type="SUPFAM" id="SSF51905">
    <property type="entry name" value="FAD/NAD(P)-binding domain"/>
    <property type="match status" value="1"/>
</dbReference>
<dbReference type="PRINTS" id="PR00420">
    <property type="entry name" value="RNGMNOXGNASE"/>
</dbReference>
<dbReference type="InterPro" id="IPR036249">
    <property type="entry name" value="Thioredoxin-like_sf"/>
</dbReference>
<dbReference type="Pfam" id="PF07976">
    <property type="entry name" value="Phe_hydrox_dim"/>
    <property type="match status" value="1"/>
</dbReference>
<keyword evidence="3" id="KW-0274">FAD</keyword>
<dbReference type="InterPro" id="IPR036188">
    <property type="entry name" value="FAD/NAD-bd_sf"/>
</dbReference>
<reference evidence="7" key="1">
    <citation type="submission" date="2020-05" db="EMBL/GenBank/DDBJ databases">
        <title>Mycena genomes resolve the evolution of fungal bioluminescence.</title>
        <authorList>
            <person name="Tsai I.J."/>
        </authorList>
    </citation>
    <scope>NUCLEOTIDE SEQUENCE</scope>
    <source>
        <strain evidence="7">CCC161011</strain>
    </source>
</reference>
<dbReference type="PANTHER" id="PTHR43004:SF20">
    <property type="entry name" value="2-MONOOXYGENASE, PUTATIVE (AFU_ORTHOLOGUE AFUA_1G13660)-RELATED"/>
    <property type="match status" value="1"/>
</dbReference>
<dbReference type="Gene3D" id="3.30.9.10">
    <property type="entry name" value="D-Amino Acid Oxidase, subunit A, domain 2"/>
    <property type="match status" value="2"/>
</dbReference>
<dbReference type="PANTHER" id="PTHR43004">
    <property type="entry name" value="TRK SYSTEM POTASSIUM UPTAKE PROTEIN"/>
    <property type="match status" value="1"/>
</dbReference>
<accession>A0A8H7DC72</accession>
<dbReference type="Gene3D" id="3.40.30.20">
    <property type="match status" value="1"/>
</dbReference>
<organism evidence="7 8">
    <name type="scientific">Mycena venus</name>
    <dbReference type="NCBI Taxonomy" id="2733690"/>
    <lineage>
        <taxon>Eukaryota</taxon>
        <taxon>Fungi</taxon>
        <taxon>Dikarya</taxon>
        <taxon>Basidiomycota</taxon>
        <taxon>Agaricomycotina</taxon>
        <taxon>Agaricomycetes</taxon>
        <taxon>Agaricomycetidae</taxon>
        <taxon>Agaricales</taxon>
        <taxon>Marasmiineae</taxon>
        <taxon>Mycenaceae</taxon>
        <taxon>Mycena</taxon>
    </lineage>
</organism>
<proteinExistence type="inferred from homology"/>
<dbReference type="Gene3D" id="3.50.50.60">
    <property type="entry name" value="FAD/NAD(P)-binding domain"/>
    <property type="match status" value="1"/>
</dbReference>
<dbReference type="GO" id="GO:0071949">
    <property type="term" value="F:FAD binding"/>
    <property type="evidence" value="ECO:0007669"/>
    <property type="project" value="InterPro"/>
</dbReference>
<evidence type="ECO:0000259" key="5">
    <source>
        <dbReference type="Pfam" id="PF01494"/>
    </source>
</evidence>
<dbReference type="EMBL" id="JACAZI010000002">
    <property type="protein sequence ID" value="KAF7369055.1"/>
    <property type="molecule type" value="Genomic_DNA"/>
</dbReference>
<feature type="domain" description="Phenol hydroxylase-like C-terminal dimerisation" evidence="6">
    <location>
        <begin position="450"/>
        <end position="596"/>
    </location>
</feature>
<protein>
    <recommendedName>
        <fullName evidence="9">Phenol 2-monooxygenase</fullName>
    </recommendedName>
</protein>
<evidence type="ECO:0000259" key="6">
    <source>
        <dbReference type="Pfam" id="PF07976"/>
    </source>
</evidence>
<evidence type="ECO:0000313" key="7">
    <source>
        <dbReference type="EMBL" id="KAF7369055.1"/>
    </source>
</evidence>
<evidence type="ECO:0008006" key="9">
    <source>
        <dbReference type="Google" id="ProtNLM"/>
    </source>
</evidence>
<dbReference type="InterPro" id="IPR012941">
    <property type="entry name" value="Phe_hydrox_C_dim_dom"/>
</dbReference>
<gene>
    <name evidence="7" type="ORF">MVEN_00232300</name>
</gene>
<dbReference type="OrthoDB" id="1716816at2759"/>
<dbReference type="Proteomes" id="UP000620124">
    <property type="component" value="Unassembled WGS sequence"/>
</dbReference>
<name>A0A8H7DC72_9AGAR</name>
<evidence type="ECO:0000256" key="3">
    <source>
        <dbReference type="ARBA" id="ARBA00022827"/>
    </source>
</evidence>